<feature type="region of interest" description="Disordered" evidence="1">
    <location>
        <begin position="145"/>
        <end position="302"/>
    </location>
</feature>
<feature type="compositionally biased region" description="Acidic residues" evidence="1">
    <location>
        <begin position="243"/>
        <end position="260"/>
    </location>
</feature>
<organism evidence="3 4">
    <name type="scientific">Chara braunii</name>
    <name type="common">Braun's stonewort</name>
    <dbReference type="NCBI Taxonomy" id="69332"/>
    <lineage>
        <taxon>Eukaryota</taxon>
        <taxon>Viridiplantae</taxon>
        <taxon>Streptophyta</taxon>
        <taxon>Charophyceae</taxon>
        <taxon>Charales</taxon>
        <taxon>Characeae</taxon>
        <taxon>Chara</taxon>
    </lineage>
</organism>
<dbReference type="Gramene" id="GBG79781">
    <property type="protein sequence ID" value="GBG79781"/>
    <property type="gene ID" value="CBR_g30043"/>
</dbReference>
<reference evidence="3 4" key="1">
    <citation type="journal article" date="2018" name="Cell">
        <title>The Chara Genome: Secondary Complexity and Implications for Plant Terrestrialization.</title>
        <authorList>
            <person name="Nishiyama T."/>
            <person name="Sakayama H."/>
            <person name="Vries J.D."/>
            <person name="Buschmann H."/>
            <person name="Saint-Marcoux D."/>
            <person name="Ullrich K.K."/>
            <person name="Haas F.B."/>
            <person name="Vanderstraeten L."/>
            <person name="Becker D."/>
            <person name="Lang D."/>
            <person name="Vosolsobe S."/>
            <person name="Rombauts S."/>
            <person name="Wilhelmsson P.K.I."/>
            <person name="Janitza P."/>
            <person name="Kern R."/>
            <person name="Heyl A."/>
            <person name="Rumpler F."/>
            <person name="Villalobos L.I.A.C."/>
            <person name="Clay J.M."/>
            <person name="Skokan R."/>
            <person name="Toyoda A."/>
            <person name="Suzuki Y."/>
            <person name="Kagoshima H."/>
            <person name="Schijlen E."/>
            <person name="Tajeshwar N."/>
            <person name="Catarino B."/>
            <person name="Hetherington A.J."/>
            <person name="Saltykova A."/>
            <person name="Bonnot C."/>
            <person name="Breuninger H."/>
            <person name="Symeonidi A."/>
            <person name="Radhakrishnan G.V."/>
            <person name="Van Nieuwerburgh F."/>
            <person name="Deforce D."/>
            <person name="Chang C."/>
            <person name="Karol K.G."/>
            <person name="Hedrich R."/>
            <person name="Ulvskov P."/>
            <person name="Glockner G."/>
            <person name="Delwiche C.F."/>
            <person name="Petrasek J."/>
            <person name="Van de Peer Y."/>
            <person name="Friml J."/>
            <person name="Beilby M."/>
            <person name="Dolan L."/>
            <person name="Kohara Y."/>
            <person name="Sugano S."/>
            <person name="Fujiyama A."/>
            <person name="Delaux P.-M."/>
            <person name="Quint M."/>
            <person name="TheiBen G."/>
            <person name="Hagemann M."/>
            <person name="Harholt J."/>
            <person name="Dunand C."/>
            <person name="Zachgo S."/>
            <person name="Langdale J."/>
            <person name="Maumus F."/>
            <person name="Straeten D.V.D."/>
            <person name="Gould S.B."/>
            <person name="Rensing S.A."/>
        </authorList>
    </citation>
    <scope>NUCLEOTIDE SEQUENCE [LARGE SCALE GENOMIC DNA]</scope>
    <source>
        <strain evidence="3 4">S276</strain>
    </source>
</reference>
<evidence type="ECO:0000313" key="4">
    <source>
        <dbReference type="Proteomes" id="UP000265515"/>
    </source>
</evidence>
<keyword evidence="2" id="KW-0732">Signal</keyword>
<feature type="chain" id="PRO_5017209852" evidence="2">
    <location>
        <begin position="17"/>
        <end position="431"/>
    </location>
</feature>
<evidence type="ECO:0000256" key="2">
    <source>
        <dbReference type="SAM" id="SignalP"/>
    </source>
</evidence>
<feature type="compositionally biased region" description="Low complexity" evidence="1">
    <location>
        <begin position="154"/>
        <end position="167"/>
    </location>
</feature>
<dbReference type="AlphaFoldDB" id="A0A388LBV2"/>
<keyword evidence="4" id="KW-1185">Reference proteome</keyword>
<feature type="signal peptide" evidence="2">
    <location>
        <begin position="1"/>
        <end position="16"/>
    </location>
</feature>
<feature type="compositionally biased region" description="Basic and acidic residues" evidence="1">
    <location>
        <begin position="279"/>
        <end position="289"/>
    </location>
</feature>
<gene>
    <name evidence="3" type="ORF">CBR_g30043</name>
</gene>
<proteinExistence type="predicted"/>
<evidence type="ECO:0000256" key="1">
    <source>
        <dbReference type="SAM" id="MobiDB-lite"/>
    </source>
</evidence>
<evidence type="ECO:0000313" key="3">
    <source>
        <dbReference type="EMBL" id="GBG79781.1"/>
    </source>
</evidence>
<sequence length="431" mass="46449">MVPMWVWILIVGCTLAGRGSSSSAFHSFSSSSSSSSLRENLRSRLRLLDLDALDILEEIVSGRDSELITLLRILSAGAASAKLQHRLKKNAYPSSSSYADGDEHYSYGGNDDSETSYGIFSYLSRQLARILNCQANCRCPQTGLKGQPDETELSSSSSSSDSVVAVVSRRRHDLEYAAGSTREKDQNSSGNRNDHLSIPSASHRTTGRPCPSVLGTDTPCSSSGDGSAAAASHSAAPAAAVDGQDEYEDESEDDDEEEEAGGSMDRWREGTEGQQVGMEDNHNRYLKDGNEEEEGRVDGRSGPAPVKFQISYRCCKTRGFKIGIHVQGNAPSADTDVLVLGSSVMSKGGARTVRFGSYCAVDVGLAADFKMVKARYVGNGNYVYSQKWPEKKKGLGPAAGEQQVRCPYLFFQVVFAGKFRGGHCAASQVFY</sequence>
<feature type="compositionally biased region" description="Low complexity" evidence="1">
    <location>
        <begin position="221"/>
        <end position="240"/>
    </location>
</feature>
<dbReference type="EMBL" id="BFEA01000327">
    <property type="protein sequence ID" value="GBG79781.1"/>
    <property type="molecule type" value="Genomic_DNA"/>
</dbReference>
<dbReference type="Proteomes" id="UP000265515">
    <property type="component" value="Unassembled WGS sequence"/>
</dbReference>
<name>A0A388LBV2_CHABU</name>
<accession>A0A388LBV2</accession>
<protein>
    <submittedName>
        <fullName evidence="3">Uncharacterized protein</fullName>
    </submittedName>
</protein>
<comment type="caution">
    <text evidence="3">The sequence shown here is derived from an EMBL/GenBank/DDBJ whole genome shotgun (WGS) entry which is preliminary data.</text>
</comment>